<dbReference type="InterPro" id="IPR004087">
    <property type="entry name" value="KH_dom"/>
</dbReference>
<evidence type="ECO:0000256" key="8">
    <source>
        <dbReference type="HAMAP-Rule" id="MF_01309"/>
    </source>
</evidence>
<keyword evidence="4 8" id="KW-0689">Ribosomal protein</keyword>
<dbReference type="SUPFAM" id="SSF54814">
    <property type="entry name" value="Prokaryotic type KH domain (KH-domain type II)"/>
    <property type="match status" value="1"/>
</dbReference>
<evidence type="ECO:0000256" key="1">
    <source>
        <dbReference type="ARBA" id="ARBA00010761"/>
    </source>
</evidence>
<dbReference type="GO" id="GO:0003729">
    <property type="term" value="F:mRNA binding"/>
    <property type="evidence" value="ECO:0007669"/>
    <property type="project" value="UniProtKB-UniRule"/>
</dbReference>
<dbReference type="SUPFAM" id="SSF54821">
    <property type="entry name" value="Ribosomal protein S3 C-terminal domain"/>
    <property type="match status" value="1"/>
</dbReference>
<dbReference type="GO" id="GO:0006412">
    <property type="term" value="P:translation"/>
    <property type="evidence" value="ECO:0007669"/>
    <property type="project" value="UniProtKB-UniRule"/>
</dbReference>
<dbReference type="FunFam" id="3.30.300.20:FF:000001">
    <property type="entry name" value="30S ribosomal protein S3"/>
    <property type="match status" value="1"/>
</dbReference>
<feature type="domain" description="KH type-2" evidence="10">
    <location>
        <begin position="39"/>
        <end position="111"/>
    </location>
</feature>
<sequence length="218" mass="24210">MGHKANPLAVRLINKKNWESKWFANRRNFGRILVEDVLIRRLVEKIVGHVGAIAKIIIERQGEMTTVNIHTGRPGVLIGRSGQATIELKKKIETEFNLKPVNIKINIIEVKNPNLSAILLAKEVAGQLSRRLHYRRVGKKTIDKAVAAGAKGIRLILAGRLGGAEIARTEKFQQGSIPASTFRQDIDFARVDAKTTYGTIGIKVYLYQGEKGEKNVNA</sequence>
<dbReference type="Gene3D" id="3.30.300.20">
    <property type="match status" value="1"/>
</dbReference>
<evidence type="ECO:0000256" key="3">
    <source>
        <dbReference type="ARBA" id="ARBA00022884"/>
    </source>
</evidence>
<keyword evidence="2 8" id="KW-0699">rRNA-binding</keyword>
<dbReference type="SMART" id="SM00322">
    <property type="entry name" value="KH"/>
    <property type="match status" value="1"/>
</dbReference>
<dbReference type="GO" id="GO:0022627">
    <property type="term" value="C:cytosolic small ribosomal subunit"/>
    <property type="evidence" value="ECO:0007669"/>
    <property type="project" value="TreeGrafter"/>
</dbReference>
<accession>A0A554LWX1</accession>
<evidence type="ECO:0000259" key="10">
    <source>
        <dbReference type="PROSITE" id="PS50823"/>
    </source>
</evidence>
<dbReference type="PROSITE" id="PS50823">
    <property type="entry name" value="KH_TYPE_2"/>
    <property type="match status" value="1"/>
</dbReference>
<evidence type="ECO:0000256" key="6">
    <source>
        <dbReference type="ARBA" id="ARBA00024998"/>
    </source>
</evidence>
<evidence type="ECO:0000256" key="9">
    <source>
        <dbReference type="RuleBase" id="RU003624"/>
    </source>
</evidence>
<dbReference type="NCBIfam" id="TIGR01009">
    <property type="entry name" value="rpsC_bact"/>
    <property type="match status" value="1"/>
</dbReference>
<dbReference type="InterPro" id="IPR036419">
    <property type="entry name" value="Ribosomal_S3_C_sf"/>
</dbReference>
<comment type="caution">
    <text evidence="11">The sequence shown here is derived from an EMBL/GenBank/DDBJ whole genome shotgun (WGS) entry which is preliminary data.</text>
</comment>
<reference evidence="11 12" key="1">
    <citation type="submission" date="2017-07" db="EMBL/GenBank/DDBJ databases">
        <title>Mechanisms for carbon and nitrogen cycling indicate functional differentiation within the Candidate Phyla Radiation.</title>
        <authorList>
            <person name="Danczak R.E."/>
            <person name="Johnston M.D."/>
            <person name="Kenah C."/>
            <person name="Slattery M."/>
            <person name="Wrighton K.C."/>
            <person name="Wilkins M.J."/>
        </authorList>
    </citation>
    <scope>NUCLEOTIDE SEQUENCE [LARGE SCALE GENOMIC DNA]</scope>
    <source>
        <strain evidence="11">Licking1014_2</strain>
    </source>
</reference>
<gene>
    <name evidence="8" type="primary">rpsC</name>
    <name evidence="11" type="ORF">CEN88_65</name>
</gene>
<dbReference type="Gene3D" id="3.30.1140.32">
    <property type="entry name" value="Ribosomal protein S3, C-terminal domain"/>
    <property type="match status" value="1"/>
</dbReference>
<evidence type="ECO:0000313" key="12">
    <source>
        <dbReference type="Proteomes" id="UP000318711"/>
    </source>
</evidence>
<dbReference type="Pfam" id="PF00189">
    <property type="entry name" value="Ribosomal_S3_C"/>
    <property type="match status" value="1"/>
</dbReference>
<dbReference type="Pfam" id="PF07650">
    <property type="entry name" value="KH_2"/>
    <property type="match status" value="1"/>
</dbReference>
<keyword evidence="5 8" id="KW-0687">Ribonucleoprotein</keyword>
<dbReference type="InterPro" id="IPR004044">
    <property type="entry name" value="KH_dom_type_2"/>
</dbReference>
<evidence type="ECO:0000256" key="7">
    <source>
        <dbReference type="ARBA" id="ARBA00035257"/>
    </source>
</evidence>
<evidence type="ECO:0000313" key="11">
    <source>
        <dbReference type="EMBL" id="TSC97357.1"/>
    </source>
</evidence>
<evidence type="ECO:0000256" key="4">
    <source>
        <dbReference type="ARBA" id="ARBA00022980"/>
    </source>
</evidence>
<dbReference type="InterPro" id="IPR018280">
    <property type="entry name" value="Ribosomal_uS3_CS"/>
</dbReference>
<evidence type="ECO:0000256" key="5">
    <source>
        <dbReference type="ARBA" id="ARBA00023274"/>
    </source>
</evidence>
<comment type="similarity">
    <text evidence="1 8 9">Belongs to the universal ribosomal protein uS3 family.</text>
</comment>
<dbReference type="GO" id="GO:0003735">
    <property type="term" value="F:structural constituent of ribosome"/>
    <property type="evidence" value="ECO:0007669"/>
    <property type="project" value="InterPro"/>
</dbReference>
<dbReference type="PANTHER" id="PTHR11760:SF19">
    <property type="entry name" value="SMALL RIBOSOMAL SUBUNIT PROTEIN US3C"/>
    <property type="match status" value="1"/>
</dbReference>
<dbReference type="InterPro" id="IPR005704">
    <property type="entry name" value="Ribosomal_uS3_bac-typ"/>
</dbReference>
<name>A0A554LWX1_9BACT</name>
<comment type="function">
    <text evidence="6 8">Binds the lower part of the 30S subunit head. Binds mRNA in the 70S ribosome, positioning it for translation.</text>
</comment>
<dbReference type="CDD" id="cd02412">
    <property type="entry name" value="KH-II_30S_S3"/>
    <property type="match status" value="1"/>
</dbReference>
<dbReference type="InterPro" id="IPR001351">
    <property type="entry name" value="Ribosomal_uS3_C"/>
</dbReference>
<dbReference type="GO" id="GO:0019843">
    <property type="term" value="F:rRNA binding"/>
    <property type="evidence" value="ECO:0007669"/>
    <property type="project" value="UniProtKB-UniRule"/>
</dbReference>
<dbReference type="HAMAP" id="MF_01309_B">
    <property type="entry name" value="Ribosomal_uS3_B"/>
    <property type="match status" value="1"/>
</dbReference>
<dbReference type="EMBL" id="VMGL01000005">
    <property type="protein sequence ID" value="TSC97357.1"/>
    <property type="molecule type" value="Genomic_DNA"/>
</dbReference>
<dbReference type="Proteomes" id="UP000318711">
    <property type="component" value="Unassembled WGS sequence"/>
</dbReference>
<evidence type="ECO:0000256" key="2">
    <source>
        <dbReference type="ARBA" id="ARBA00022730"/>
    </source>
</evidence>
<organism evidence="11 12">
    <name type="scientific">Candidatus Berkelbacteria bacterium Licking1014_2</name>
    <dbReference type="NCBI Taxonomy" id="2017146"/>
    <lineage>
        <taxon>Bacteria</taxon>
        <taxon>Candidatus Berkelbacteria</taxon>
    </lineage>
</organism>
<dbReference type="PROSITE" id="PS00548">
    <property type="entry name" value="RIBOSOMAL_S3"/>
    <property type="match status" value="1"/>
</dbReference>
<proteinExistence type="inferred from homology"/>
<dbReference type="AlphaFoldDB" id="A0A554LWX1"/>
<dbReference type="PANTHER" id="PTHR11760">
    <property type="entry name" value="30S/40S RIBOSOMAL PROTEIN S3"/>
    <property type="match status" value="1"/>
</dbReference>
<dbReference type="InterPro" id="IPR057258">
    <property type="entry name" value="Ribosomal_uS3"/>
</dbReference>
<comment type="subunit">
    <text evidence="8">Part of the 30S ribosomal subunit. Forms a tight complex with proteins S10 and S14.</text>
</comment>
<keyword evidence="3 8" id="KW-0694">RNA-binding</keyword>
<dbReference type="InterPro" id="IPR009019">
    <property type="entry name" value="KH_sf_prok-type"/>
</dbReference>
<dbReference type="InterPro" id="IPR015946">
    <property type="entry name" value="KH_dom-like_a/b"/>
</dbReference>
<protein>
    <recommendedName>
        <fullName evidence="7 8">Small ribosomal subunit protein uS3</fullName>
    </recommendedName>
</protein>